<evidence type="ECO:0000256" key="5">
    <source>
        <dbReference type="ARBA" id="ARBA00023136"/>
    </source>
</evidence>
<evidence type="ECO:0000256" key="3">
    <source>
        <dbReference type="ARBA" id="ARBA00022692"/>
    </source>
</evidence>
<accession>A0ABW3WN49</accession>
<dbReference type="RefSeq" id="WP_386807836.1">
    <property type="nucleotide sequence ID" value="NZ_JBHTMV010000003.1"/>
</dbReference>
<evidence type="ECO:0000256" key="2">
    <source>
        <dbReference type="ARBA" id="ARBA00022475"/>
    </source>
</evidence>
<comment type="subcellular location">
    <subcellularLocation>
        <location evidence="1">Cell membrane</location>
        <topology evidence="1">Multi-pass membrane protein</topology>
    </subcellularLocation>
</comment>
<dbReference type="InterPro" id="IPR001123">
    <property type="entry name" value="LeuE-type"/>
</dbReference>
<dbReference type="EMBL" id="JBHTMV010000003">
    <property type="protein sequence ID" value="MFD1292927.1"/>
    <property type="molecule type" value="Genomic_DNA"/>
</dbReference>
<feature type="transmembrane region" description="Helical" evidence="6">
    <location>
        <begin position="73"/>
        <end position="91"/>
    </location>
</feature>
<evidence type="ECO:0000256" key="1">
    <source>
        <dbReference type="ARBA" id="ARBA00004651"/>
    </source>
</evidence>
<protein>
    <submittedName>
        <fullName evidence="7">LysE family translocator</fullName>
    </submittedName>
</protein>
<organism evidence="7 8">
    <name type="scientific">Lutibacter holmesii</name>
    <dbReference type="NCBI Taxonomy" id="1137985"/>
    <lineage>
        <taxon>Bacteria</taxon>
        <taxon>Pseudomonadati</taxon>
        <taxon>Bacteroidota</taxon>
        <taxon>Flavobacteriia</taxon>
        <taxon>Flavobacteriales</taxon>
        <taxon>Flavobacteriaceae</taxon>
        <taxon>Lutibacter</taxon>
    </lineage>
</organism>
<keyword evidence="3 6" id="KW-0812">Transmembrane</keyword>
<dbReference type="Proteomes" id="UP001597241">
    <property type="component" value="Unassembled WGS sequence"/>
</dbReference>
<keyword evidence="2" id="KW-1003">Cell membrane</keyword>
<evidence type="ECO:0000313" key="8">
    <source>
        <dbReference type="Proteomes" id="UP001597241"/>
    </source>
</evidence>
<name>A0ABW3WN49_9FLAO</name>
<feature type="transmembrane region" description="Helical" evidence="6">
    <location>
        <begin position="120"/>
        <end position="139"/>
    </location>
</feature>
<keyword evidence="4 6" id="KW-1133">Transmembrane helix</keyword>
<gene>
    <name evidence="7" type="ORF">ACFQ5N_03670</name>
</gene>
<feature type="transmembrane region" description="Helical" evidence="6">
    <location>
        <begin position="192"/>
        <end position="209"/>
    </location>
</feature>
<sequence>MTFSELKDAVLIGFFLAFMIGPVFFMLLQTSIIKGARAAIAFDLGVLLGDIAFILIAYYGSKSLLEQIKDDPRLFFIGGIILLVYGIITYIDKSQKRVVQDETLVLPEKTNYVKLLLKGFLLNFINIGVLAFWLGMIVVVGSNLQMDPHKIFNYFTVILISYFITDLGKILLAKQLKKKLTPSVIYKVKRGMGILLMVFGIALMLKGFLPKEQLNINSVIEHSEKQP</sequence>
<feature type="transmembrane region" description="Helical" evidence="6">
    <location>
        <begin position="151"/>
        <end position="172"/>
    </location>
</feature>
<dbReference type="Pfam" id="PF01810">
    <property type="entry name" value="LysE"/>
    <property type="match status" value="1"/>
</dbReference>
<feature type="transmembrane region" description="Helical" evidence="6">
    <location>
        <begin position="6"/>
        <end position="28"/>
    </location>
</feature>
<evidence type="ECO:0000256" key="4">
    <source>
        <dbReference type="ARBA" id="ARBA00022989"/>
    </source>
</evidence>
<evidence type="ECO:0000256" key="6">
    <source>
        <dbReference type="SAM" id="Phobius"/>
    </source>
</evidence>
<evidence type="ECO:0000313" key="7">
    <source>
        <dbReference type="EMBL" id="MFD1292927.1"/>
    </source>
</evidence>
<dbReference type="PANTHER" id="PTHR30086">
    <property type="entry name" value="ARGININE EXPORTER PROTEIN ARGO"/>
    <property type="match status" value="1"/>
</dbReference>
<keyword evidence="5 6" id="KW-0472">Membrane</keyword>
<reference evidence="8" key="1">
    <citation type="journal article" date="2019" name="Int. J. Syst. Evol. Microbiol.">
        <title>The Global Catalogue of Microorganisms (GCM) 10K type strain sequencing project: providing services to taxonomists for standard genome sequencing and annotation.</title>
        <authorList>
            <consortium name="The Broad Institute Genomics Platform"/>
            <consortium name="The Broad Institute Genome Sequencing Center for Infectious Disease"/>
            <person name="Wu L."/>
            <person name="Ma J."/>
        </authorList>
    </citation>
    <scope>NUCLEOTIDE SEQUENCE [LARGE SCALE GENOMIC DNA]</scope>
    <source>
        <strain evidence="8">CCUG 62221</strain>
    </source>
</reference>
<proteinExistence type="predicted"/>
<dbReference type="PANTHER" id="PTHR30086:SF20">
    <property type="entry name" value="ARGININE EXPORTER PROTEIN ARGO-RELATED"/>
    <property type="match status" value="1"/>
</dbReference>
<keyword evidence="8" id="KW-1185">Reference proteome</keyword>
<comment type="caution">
    <text evidence="7">The sequence shown here is derived from an EMBL/GenBank/DDBJ whole genome shotgun (WGS) entry which is preliminary data.</text>
</comment>
<feature type="transmembrane region" description="Helical" evidence="6">
    <location>
        <begin position="40"/>
        <end position="61"/>
    </location>
</feature>